<protein>
    <recommendedName>
        <fullName evidence="2">Lipoprotein</fullName>
    </recommendedName>
</protein>
<sequence length="284" mass="33667">MLKNKMQFVVLSFIFAFLLSGCSTKKTKQEWESYNDNEEWSYFMPEDEDTDVVPFLFLGRYVVDIEIATKNEFKTYIERYTELETCKLTFYDIDRGIVQKKMDCKRILKEYLQDYQIAEEQLVPCLYQQKNCVCVILEKIGYRKSSGEPLTKIGIMIDVDTEKIIGEVSEMDFEKYHLYGKNEETESITEEFLIVNNLPSMEVLYYQDFNIYAMQIHVADISSDAEIFKIFPELKEVSAEKNKTICFYVEESKIEKIMKQFLPKEQEIVWPKENTNEMKVTPRV</sequence>
<organism evidence="1">
    <name type="scientific">[Clostridium] nexile</name>
    <dbReference type="NCBI Taxonomy" id="29361"/>
    <lineage>
        <taxon>Bacteria</taxon>
        <taxon>Bacillati</taxon>
        <taxon>Bacillota</taxon>
        <taxon>Clostridia</taxon>
        <taxon>Lachnospirales</taxon>
        <taxon>Lachnospiraceae</taxon>
        <taxon>Tyzzerella</taxon>
    </lineage>
</organism>
<evidence type="ECO:0000313" key="1">
    <source>
        <dbReference type="EMBL" id="VYT38095.1"/>
    </source>
</evidence>
<accession>A0A6N2W687</accession>
<gene>
    <name evidence="1" type="ORF">CNLFYP112_00731</name>
</gene>
<evidence type="ECO:0008006" key="2">
    <source>
        <dbReference type="Google" id="ProtNLM"/>
    </source>
</evidence>
<dbReference type="AlphaFoldDB" id="A0A6N2W687"/>
<reference evidence="1" key="1">
    <citation type="submission" date="2019-11" db="EMBL/GenBank/DDBJ databases">
        <authorList>
            <person name="Feng L."/>
        </authorList>
    </citation>
    <scope>NUCLEOTIDE SEQUENCE</scope>
    <source>
        <strain evidence="1">CnexileLFYP112</strain>
    </source>
</reference>
<name>A0A6N2W687_9FIRM</name>
<proteinExistence type="predicted"/>
<dbReference type="EMBL" id="CACRTG010000046">
    <property type="protein sequence ID" value="VYT38095.1"/>
    <property type="molecule type" value="Genomic_DNA"/>
</dbReference>
<dbReference type="PROSITE" id="PS51257">
    <property type="entry name" value="PROKAR_LIPOPROTEIN"/>
    <property type="match status" value="1"/>
</dbReference>